<gene>
    <name evidence="2" type="ORF">CLV37_102261</name>
</gene>
<reference evidence="2 3" key="1">
    <citation type="submission" date="2018-03" db="EMBL/GenBank/DDBJ databases">
        <title>Genomic Encyclopedia of Archaeal and Bacterial Type Strains, Phase II (KMG-II): from individual species to whole genera.</title>
        <authorList>
            <person name="Goeker M."/>
        </authorList>
    </citation>
    <scope>NUCLEOTIDE SEQUENCE [LARGE SCALE GENOMIC DNA]</scope>
    <source>
        <strain evidence="2 3">DSM 19711</strain>
    </source>
</reference>
<dbReference type="InterPro" id="IPR050789">
    <property type="entry name" value="Diverse_Enzym_Activities"/>
</dbReference>
<comment type="caution">
    <text evidence="2">The sequence shown here is derived from an EMBL/GenBank/DDBJ whole genome shotgun (WGS) entry which is preliminary data.</text>
</comment>
<name>A0A2T0R820_9ACTN</name>
<feature type="domain" description="Beta-lactamase-related" evidence="1">
    <location>
        <begin position="3"/>
        <end position="346"/>
    </location>
</feature>
<dbReference type="SUPFAM" id="SSF56601">
    <property type="entry name" value="beta-lactamase/transpeptidase-like"/>
    <property type="match status" value="1"/>
</dbReference>
<dbReference type="PANTHER" id="PTHR43283:SF3">
    <property type="entry name" value="BETA-LACTAMASE FAMILY PROTEIN (AFU_ORTHOLOGUE AFUA_5G07500)"/>
    <property type="match status" value="1"/>
</dbReference>
<proteinExistence type="predicted"/>
<accession>A0A2T0R820</accession>
<organism evidence="2 3">
    <name type="scientific">Kineococcus rhizosphaerae</name>
    <dbReference type="NCBI Taxonomy" id="559628"/>
    <lineage>
        <taxon>Bacteria</taxon>
        <taxon>Bacillati</taxon>
        <taxon>Actinomycetota</taxon>
        <taxon>Actinomycetes</taxon>
        <taxon>Kineosporiales</taxon>
        <taxon>Kineosporiaceae</taxon>
        <taxon>Kineococcus</taxon>
    </lineage>
</organism>
<sequence>MLSDLLQRHVDARTIAGAVALVDRDGAREVATVGVADLASGRPMTRDTVFRWASITGPVVTVAALTFVQDGAIGPDEPLDRWLPELGRLRVLRTPGADLTDTVPAERPPTLRDLLTSTCGWGFPSDAGGAWVAALHRWQTGLDITGPPPPQEWLAGLATLPLRHQPGTTYLYNTSYDVLGVLLARIARRPLPDVVHQRVSVPLGMADTGFAVRDDQRERSSAAYRATPQGLELFDGVDGRWSSPPAFPSGAGGLVGTLDDWAAVAGELHGGGRVLSAESLRQLTTDQLQPGQGREGQLFLAGQGWGFGGSVDPATGRYGWVGGTGTSAHVTPATGGTAILLTQTTVDSPVPPTFLHDFWDVAF</sequence>
<dbReference type="InterPro" id="IPR012338">
    <property type="entry name" value="Beta-lactam/transpept-like"/>
</dbReference>
<evidence type="ECO:0000313" key="2">
    <source>
        <dbReference type="EMBL" id="PRY17302.1"/>
    </source>
</evidence>
<dbReference type="Gene3D" id="3.40.710.10">
    <property type="entry name" value="DD-peptidase/beta-lactamase superfamily"/>
    <property type="match status" value="1"/>
</dbReference>
<keyword evidence="3" id="KW-1185">Reference proteome</keyword>
<dbReference type="PANTHER" id="PTHR43283">
    <property type="entry name" value="BETA-LACTAMASE-RELATED"/>
    <property type="match status" value="1"/>
</dbReference>
<dbReference type="AlphaFoldDB" id="A0A2T0R820"/>
<dbReference type="EMBL" id="PVZF01000002">
    <property type="protein sequence ID" value="PRY17302.1"/>
    <property type="molecule type" value="Genomic_DNA"/>
</dbReference>
<dbReference type="Pfam" id="PF00144">
    <property type="entry name" value="Beta-lactamase"/>
    <property type="match status" value="1"/>
</dbReference>
<protein>
    <submittedName>
        <fullName evidence="2">CubicO group peptidase (Beta-lactamase class C family)</fullName>
    </submittedName>
</protein>
<evidence type="ECO:0000313" key="3">
    <source>
        <dbReference type="Proteomes" id="UP000238083"/>
    </source>
</evidence>
<evidence type="ECO:0000259" key="1">
    <source>
        <dbReference type="Pfam" id="PF00144"/>
    </source>
</evidence>
<dbReference type="InterPro" id="IPR001466">
    <property type="entry name" value="Beta-lactam-related"/>
</dbReference>
<dbReference type="Proteomes" id="UP000238083">
    <property type="component" value="Unassembled WGS sequence"/>
</dbReference>